<sequence length="98" mass="11533">MEGFDYKKMEMLLQRNLDYTKKVYENTEKIRKYIMWIRILNILKLVVIVLPIVLAIIFLPPLIKEMVQSYSGVFDQVDSLQSGNVQNIDVDVLKNLLK</sequence>
<feature type="transmembrane region" description="Helical" evidence="1">
    <location>
        <begin position="39"/>
        <end position="63"/>
    </location>
</feature>
<gene>
    <name evidence="2" type="ORF">COT97_02020</name>
</gene>
<dbReference type="AlphaFoldDB" id="A0A2H0V564"/>
<evidence type="ECO:0000256" key="1">
    <source>
        <dbReference type="SAM" id="Phobius"/>
    </source>
</evidence>
<evidence type="ECO:0000313" key="3">
    <source>
        <dbReference type="Proteomes" id="UP000229901"/>
    </source>
</evidence>
<evidence type="ECO:0000313" key="2">
    <source>
        <dbReference type="EMBL" id="PIR94247.1"/>
    </source>
</evidence>
<comment type="caution">
    <text evidence="2">The sequence shown here is derived from an EMBL/GenBank/DDBJ whole genome shotgun (WGS) entry which is preliminary data.</text>
</comment>
<dbReference type="Proteomes" id="UP000229901">
    <property type="component" value="Unassembled WGS sequence"/>
</dbReference>
<reference evidence="3" key="1">
    <citation type="submission" date="2017-09" db="EMBL/GenBank/DDBJ databases">
        <title>Depth-based differentiation of microbial function through sediment-hosted aquifers and enrichment of novel symbionts in the deep terrestrial subsurface.</title>
        <authorList>
            <person name="Probst A.J."/>
            <person name="Ladd B."/>
            <person name="Jarett J.K."/>
            <person name="Geller-Mcgrath D.E."/>
            <person name="Sieber C.M.K."/>
            <person name="Emerson J.B."/>
            <person name="Anantharaman K."/>
            <person name="Thomas B.C."/>
            <person name="Malmstrom R."/>
            <person name="Stieglmeier M."/>
            <person name="Klingl A."/>
            <person name="Woyke T."/>
            <person name="Ryan C.M."/>
            <person name="Banfield J.F."/>
        </authorList>
    </citation>
    <scope>NUCLEOTIDE SEQUENCE [LARGE SCALE GENOMIC DNA]</scope>
</reference>
<protein>
    <submittedName>
        <fullName evidence="2">Uncharacterized protein</fullName>
    </submittedName>
</protein>
<organism evidence="2 3">
    <name type="scientific">Candidatus Falkowbacteria bacterium CG10_big_fil_rev_8_21_14_0_10_39_11</name>
    <dbReference type="NCBI Taxonomy" id="1974565"/>
    <lineage>
        <taxon>Bacteria</taxon>
        <taxon>Candidatus Falkowiibacteriota</taxon>
    </lineage>
</organism>
<keyword evidence="1" id="KW-0812">Transmembrane</keyword>
<accession>A0A2H0V564</accession>
<name>A0A2H0V564_9BACT</name>
<keyword evidence="1" id="KW-0472">Membrane</keyword>
<keyword evidence="1" id="KW-1133">Transmembrane helix</keyword>
<proteinExistence type="predicted"/>
<dbReference type="EMBL" id="PFAP01000011">
    <property type="protein sequence ID" value="PIR94247.1"/>
    <property type="molecule type" value="Genomic_DNA"/>
</dbReference>